<organism evidence="3 4">
    <name type="scientific">Senna tora</name>
    <dbReference type="NCBI Taxonomy" id="362788"/>
    <lineage>
        <taxon>Eukaryota</taxon>
        <taxon>Viridiplantae</taxon>
        <taxon>Streptophyta</taxon>
        <taxon>Embryophyta</taxon>
        <taxon>Tracheophyta</taxon>
        <taxon>Spermatophyta</taxon>
        <taxon>Magnoliopsida</taxon>
        <taxon>eudicotyledons</taxon>
        <taxon>Gunneridae</taxon>
        <taxon>Pentapetalae</taxon>
        <taxon>rosids</taxon>
        <taxon>fabids</taxon>
        <taxon>Fabales</taxon>
        <taxon>Fabaceae</taxon>
        <taxon>Caesalpinioideae</taxon>
        <taxon>Cassia clade</taxon>
        <taxon>Senna</taxon>
    </lineage>
</organism>
<feature type="compositionally biased region" description="Polar residues" evidence="1">
    <location>
        <begin position="139"/>
        <end position="150"/>
    </location>
</feature>
<dbReference type="AlphaFoldDB" id="A0A834TBQ0"/>
<dbReference type="PANTHER" id="PTHR10688">
    <property type="entry name" value="PWWP DOMAIN-CONTAINING PROTEIN"/>
    <property type="match status" value="1"/>
</dbReference>
<accession>A0A834TBQ0</accession>
<dbReference type="OrthoDB" id="5964980at2759"/>
<feature type="compositionally biased region" description="Low complexity" evidence="1">
    <location>
        <begin position="49"/>
        <end position="62"/>
    </location>
</feature>
<dbReference type="PANTHER" id="PTHR10688:SF14">
    <property type="entry name" value="PWWP DOMAIN-CONTAINING PROTEIN"/>
    <property type="match status" value="1"/>
</dbReference>
<evidence type="ECO:0000259" key="2">
    <source>
        <dbReference type="PROSITE" id="PS50812"/>
    </source>
</evidence>
<reference evidence="3" key="1">
    <citation type="submission" date="2020-09" db="EMBL/GenBank/DDBJ databases">
        <title>Genome-Enabled Discovery of Anthraquinone Biosynthesis in Senna tora.</title>
        <authorList>
            <person name="Kang S.-H."/>
            <person name="Pandey R.P."/>
            <person name="Lee C.-M."/>
            <person name="Sim J.-S."/>
            <person name="Jeong J.-T."/>
            <person name="Choi B.-S."/>
            <person name="Jung M."/>
            <person name="Ginzburg D."/>
            <person name="Zhao K."/>
            <person name="Won S.Y."/>
            <person name="Oh T.-J."/>
            <person name="Yu Y."/>
            <person name="Kim N.-H."/>
            <person name="Lee O.R."/>
            <person name="Lee T.-H."/>
            <person name="Bashyal P."/>
            <person name="Kim T.-S."/>
            <person name="Lee W.-H."/>
            <person name="Kawkins C."/>
            <person name="Kim C.-K."/>
            <person name="Kim J.S."/>
            <person name="Ahn B.O."/>
            <person name="Rhee S.Y."/>
            <person name="Sohng J.K."/>
        </authorList>
    </citation>
    <scope>NUCLEOTIDE SEQUENCE</scope>
    <source>
        <tissue evidence="3">Leaf</tissue>
    </source>
</reference>
<name>A0A834TBQ0_9FABA</name>
<sequence>MAKKRRAPEKKKNQKKIPIDCIPKHSQQPRSSPPKRRTDFSVFTSTPASLSNPVSSLGSSSGEVRLNNVSASSLRDSRTKGKQFPEGSLVKCSDSQRDGPGFSSKFLDVPVIEVESDIRDEGLDLGSTRDGQQEKSDTLEVSESTPQESPVTDCNFIAVTPGSVVWAKTACQMWWPAEIMEERSTSSDRACDGHVLVQFYGNHPRAWIDPVKDLSAFEDSFEERSSNPSKDFQDALKQALQRKEQLSSCRKLSPCRSVHSERQDHSSDKWATSTSSRTIDDLKERGRGKRERKRKLHFDEVASPSKLDRKARRLKIMRYLGLMAPVGSPY</sequence>
<dbReference type="Gene3D" id="2.30.30.140">
    <property type="match status" value="1"/>
</dbReference>
<evidence type="ECO:0000313" key="3">
    <source>
        <dbReference type="EMBL" id="KAF7818679.1"/>
    </source>
</evidence>
<feature type="region of interest" description="Disordered" evidence="1">
    <location>
        <begin position="257"/>
        <end position="304"/>
    </location>
</feature>
<proteinExistence type="predicted"/>
<feature type="domain" description="PWWP" evidence="2">
    <location>
        <begin position="161"/>
        <end position="219"/>
    </location>
</feature>
<feature type="compositionally biased region" description="Basic residues" evidence="1">
    <location>
        <begin position="1"/>
        <end position="15"/>
    </location>
</feature>
<dbReference type="Proteomes" id="UP000634136">
    <property type="component" value="Unassembled WGS sequence"/>
</dbReference>
<dbReference type="InterPro" id="IPR000313">
    <property type="entry name" value="PWWP_dom"/>
</dbReference>
<feature type="compositionally biased region" description="Basic and acidic residues" evidence="1">
    <location>
        <begin position="258"/>
        <end position="268"/>
    </location>
</feature>
<comment type="caution">
    <text evidence="3">The sequence shown here is derived from an EMBL/GenBank/DDBJ whole genome shotgun (WGS) entry which is preliminary data.</text>
</comment>
<dbReference type="Pfam" id="PF00855">
    <property type="entry name" value="PWWP"/>
    <property type="match status" value="1"/>
</dbReference>
<dbReference type="PROSITE" id="PS50812">
    <property type="entry name" value="PWWP"/>
    <property type="match status" value="1"/>
</dbReference>
<dbReference type="SUPFAM" id="SSF63748">
    <property type="entry name" value="Tudor/PWWP/MBT"/>
    <property type="match status" value="1"/>
</dbReference>
<evidence type="ECO:0000313" key="4">
    <source>
        <dbReference type="Proteomes" id="UP000634136"/>
    </source>
</evidence>
<evidence type="ECO:0000256" key="1">
    <source>
        <dbReference type="SAM" id="MobiDB-lite"/>
    </source>
</evidence>
<dbReference type="SMART" id="SM00293">
    <property type="entry name" value="PWWP"/>
    <property type="match status" value="1"/>
</dbReference>
<feature type="region of interest" description="Disordered" evidence="1">
    <location>
        <begin position="1"/>
        <end position="97"/>
    </location>
</feature>
<dbReference type="EMBL" id="JAAIUW010000008">
    <property type="protein sequence ID" value="KAF7818679.1"/>
    <property type="molecule type" value="Genomic_DNA"/>
</dbReference>
<dbReference type="InterPro" id="IPR052657">
    <property type="entry name" value="PDP_family_Arabidopsis"/>
</dbReference>
<gene>
    <name evidence="3" type="ORF">G2W53_024134</name>
</gene>
<protein>
    <submittedName>
        <fullName evidence="3">PWWP domain-containing protein 2A-like isoform X1</fullName>
    </submittedName>
</protein>
<feature type="compositionally biased region" description="Basic residues" evidence="1">
    <location>
        <begin position="286"/>
        <end position="296"/>
    </location>
</feature>
<keyword evidence="4" id="KW-1185">Reference proteome</keyword>
<dbReference type="CDD" id="cd05162">
    <property type="entry name" value="PWWP"/>
    <property type="match status" value="1"/>
</dbReference>
<feature type="region of interest" description="Disordered" evidence="1">
    <location>
        <begin position="120"/>
        <end position="150"/>
    </location>
</feature>